<dbReference type="Gene3D" id="1.10.1660.10">
    <property type="match status" value="1"/>
</dbReference>
<dbReference type="RefSeq" id="WP_068900319.1">
    <property type="nucleotide sequence ID" value="NZ_JBHUIF010000015.1"/>
</dbReference>
<dbReference type="PANTHER" id="PTHR30204:SF67">
    <property type="entry name" value="HTH-TYPE TRANSCRIPTIONAL REGULATOR MLRA-RELATED"/>
    <property type="match status" value="1"/>
</dbReference>
<dbReference type="AlphaFoldDB" id="A0A1C3EMY4"/>
<organism evidence="5 6">
    <name type="scientific">Veronia pacifica</name>
    <dbReference type="NCBI Taxonomy" id="1080227"/>
    <lineage>
        <taxon>Bacteria</taxon>
        <taxon>Pseudomonadati</taxon>
        <taxon>Pseudomonadota</taxon>
        <taxon>Gammaproteobacteria</taxon>
        <taxon>Vibrionales</taxon>
        <taxon>Vibrionaceae</taxon>
        <taxon>Veronia</taxon>
    </lineage>
</organism>
<keyword evidence="3" id="KW-0804">Transcription</keyword>
<evidence type="ECO:0000313" key="5">
    <source>
        <dbReference type="EMBL" id="ODA34569.1"/>
    </source>
</evidence>
<proteinExistence type="predicted"/>
<dbReference type="EMBL" id="LYBM01000007">
    <property type="protein sequence ID" value="ODA34569.1"/>
    <property type="molecule type" value="Genomic_DNA"/>
</dbReference>
<name>A0A1C3EMY4_9GAMM</name>
<keyword evidence="1" id="KW-0805">Transcription regulation</keyword>
<keyword evidence="2" id="KW-0238">DNA-binding</keyword>
<evidence type="ECO:0000256" key="1">
    <source>
        <dbReference type="ARBA" id="ARBA00023015"/>
    </source>
</evidence>
<dbReference type="PROSITE" id="PS00552">
    <property type="entry name" value="HTH_MERR_1"/>
    <property type="match status" value="1"/>
</dbReference>
<dbReference type="GO" id="GO:0003700">
    <property type="term" value="F:DNA-binding transcription factor activity"/>
    <property type="evidence" value="ECO:0007669"/>
    <property type="project" value="InterPro"/>
</dbReference>
<evidence type="ECO:0000256" key="2">
    <source>
        <dbReference type="ARBA" id="ARBA00023125"/>
    </source>
</evidence>
<dbReference type="STRING" id="1080227.A8L45_06265"/>
<dbReference type="OrthoDB" id="9800334at2"/>
<dbReference type="InterPro" id="IPR009061">
    <property type="entry name" value="DNA-bd_dom_put_sf"/>
</dbReference>
<evidence type="ECO:0000313" key="6">
    <source>
        <dbReference type="Proteomes" id="UP000094936"/>
    </source>
</evidence>
<evidence type="ECO:0000259" key="4">
    <source>
        <dbReference type="PROSITE" id="PS50937"/>
    </source>
</evidence>
<comment type="caution">
    <text evidence="5">The sequence shown here is derived from an EMBL/GenBank/DDBJ whole genome shotgun (WGS) entry which is preliminary data.</text>
</comment>
<dbReference type="SUPFAM" id="SSF46955">
    <property type="entry name" value="Putative DNA-binding domain"/>
    <property type="match status" value="1"/>
</dbReference>
<accession>A0A1C3EMY4</accession>
<gene>
    <name evidence="5" type="ORF">A8L45_06265</name>
</gene>
<dbReference type="Proteomes" id="UP000094936">
    <property type="component" value="Unassembled WGS sequence"/>
</dbReference>
<keyword evidence="6" id="KW-1185">Reference proteome</keyword>
<dbReference type="PROSITE" id="PS50937">
    <property type="entry name" value="HTH_MERR_2"/>
    <property type="match status" value="1"/>
</dbReference>
<dbReference type="PANTHER" id="PTHR30204">
    <property type="entry name" value="REDOX-CYCLING DRUG-SENSING TRANSCRIPTIONAL ACTIVATOR SOXR"/>
    <property type="match status" value="1"/>
</dbReference>
<dbReference type="CDD" id="cd01104">
    <property type="entry name" value="HTH_MlrA-CarA"/>
    <property type="match status" value="1"/>
</dbReference>
<dbReference type="GO" id="GO:0003677">
    <property type="term" value="F:DNA binding"/>
    <property type="evidence" value="ECO:0007669"/>
    <property type="project" value="UniProtKB-KW"/>
</dbReference>
<sequence length="271" mass="30631">MASDKALMGIGEVSSLTGVNPVTLRAWQRRYGLIVPQRTPKGHRLYSTKDVENINEILTWLDRGVAISQVKSLMGTQTVQVKTGAVLEETHKIFKAIESFDITQVNRLLALTLKEYPFTVVKSRLILPIERKIDDSQYQVRELYKSVWRSAIVQTVLGYLSKKRKDLVKRSCTLISLDDSPDYSLALIAYELSLKSYDVTFLLYPCQSLRLIAGSLDKEKPMLLAVHSDKALTTGLLNEVEKINHSTNFSLRFTGKCVDIHADVLCRLQLD</sequence>
<dbReference type="InterPro" id="IPR047057">
    <property type="entry name" value="MerR_fam"/>
</dbReference>
<evidence type="ECO:0000256" key="3">
    <source>
        <dbReference type="ARBA" id="ARBA00023163"/>
    </source>
</evidence>
<reference evidence="5 6" key="1">
    <citation type="submission" date="2016-05" db="EMBL/GenBank/DDBJ databases">
        <title>Genomic Taxonomy of the Vibrionaceae.</title>
        <authorList>
            <person name="Gomez-Gil B."/>
            <person name="Enciso-Ibarra J."/>
        </authorList>
    </citation>
    <scope>NUCLEOTIDE SEQUENCE [LARGE SCALE GENOMIC DNA]</scope>
    <source>
        <strain evidence="5 6">CAIM 1920</strain>
    </source>
</reference>
<dbReference type="Pfam" id="PF13411">
    <property type="entry name" value="MerR_1"/>
    <property type="match status" value="1"/>
</dbReference>
<protein>
    <recommendedName>
        <fullName evidence="4">HTH merR-type domain-containing protein</fullName>
    </recommendedName>
</protein>
<dbReference type="SMART" id="SM00422">
    <property type="entry name" value="HTH_MERR"/>
    <property type="match status" value="1"/>
</dbReference>
<feature type="domain" description="HTH merR-type" evidence="4">
    <location>
        <begin position="7"/>
        <end position="76"/>
    </location>
</feature>
<dbReference type="InterPro" id="IPR000551">
    <property type="entry name" value="MerR-type_HTH_dom"/>
</dbReference>